<reference evidence="1" key="1">
    <citation type="journal article" date="2015" name="Nature">
        <title>Complex archaea that bridge the gap between prokaryotes and eukaryotes.</title>
        <authorList>
            <person name="Spang A."/>
            <person name="Saw J.H."/>
            <person name="Jorgensen S.L."/>
            <person name="Zaremba-Niedzwiedzka K."/>
            <person name="Martijn J."/>
            <person name="Lind A.E."/>
            <person name="van Eijk R."/>
            <person name="Schleper C."/>
            <person name="Guy L."/>
            <person name="Ettema T.J."/>
        </authorList>
    </citation>
    <scope>NUCLEOTIDE SEQUENCE</scope>
</reference>
<gene>
    <name evidence="1" type="ORF">LCGC14_0650230</name>
</gene>
<evidence type="ECO:0000313" key="1">
    <source>
        <dbReference type="EMBL" id="KKN48704.1"/>
    </source>
</evidence>
<protein>
    <submittedName>
        <fullName evidence="1">Uncharacterized protein</fullName>
    </submittedName>
</protein>
<accession>A0A0F9R1T4</accession>
<dbReference type="AlphaFoldDB" id="A0A0F9R1T4"/>
<dbReference type="EMBL" id="LAZR01001208">
    <property type="protein sequence ID" value="KKN48704.1"/>
    <property type="molecule type" value="Genomic_DNA"/>
</dbReference>
<proteinExistence type="predicted"/>
<comment type="caution">
    <text evidence="1">The sequence shown here is derived from an EMBL/GenBank/DDBJ whole genome shotgun (WGS) entry which is preliminary data.</text>
</comment>
<sequence length="116" mass="13526">MTPEKLKQLAESAAEFLGADENNCIWVHEGASIEIIPDNLFGVDNDKRVAPSYFMHLGKQEMEKLGFSIRCEHRLNYQRVFIKRDDLEEDWQLSPVYVEDENEFMAFWSALLEAVK</sequence>
<name>A0A0F9R1T4_9ZZZZ</name>
<organism evidence="1">
    <name type="scientific">marine sediment metagenome</name>
    <dbReference type="NCBI Taxonomy" id="412755"/>
    <lineage>
        <taxon>unclassified sequences</taxon>
        <taxon>metagenomes</taxon>
        <taxon>ecological metagenomes</taxon>
    </lineage>
</organism>